<dbReference type="AlphaFoldDB" id="A6G1G5"/>
<dbReference type="Pfam" id="PF01872">
    <property type="entry name" value="RibD_C"/>
    <property type="match status" value="1"/>
</dbReference>
<dbReference type="GO" id="GO:0009231">
    <property type="term" value="P:riboflavin biosynthetic process"/>
    <property type="evidence" value="ECO:0007669"/>
    <property type="project" value="InterPro"/>
</dbReference>
<dbReference type="InterPro" id="IPR050765">
    <property type="entry name" value="Riboflavin_Biosynth_HTPR"/>
</dbReference>
<evidence type="ECO:0000313" key="3">
    <source>
        <dbReference type="Proteomes" id="UP000005801"/>
    </source>
</evidence>
<name>A6G1G5_9BACT</name>
<dbReference type="InterPro" id="IPR002734">
    <property type="entry name" value="RibDG_C"/>
</dbReference>
<dbReference type="EMBL" id="ABCS01000012">
    <property type="protein sequence ID" value="EDM80229.1"/>
    <property type="molecule type" value="Genomic_DNA"/>
</dbReference>
<gene>
    <name evidence="2" type="ORF">PPSIR1_36302</name>
</gene>
<dbReference type="PANTHER" id="PTHR38011">
    <property type="entry name" value="DIHYDROFOLATE REDUCTASE FAMILY PROTEIN (AFU_ORTHOLOGUE AFUA_8G06820)"/>
    <property type="match status" value="1"/>
</dbReference>
<comment type="caution">
    <text evidence="2">The sequence shown here is derived from an EMBL/GenBank/DDBJ whole genome shotgun (WGS) entry which is preliminary data.</text>
</comment>
<proteinExistence type="predicted"/>
<dbReference type="InterPro" id="IPR024072">
    <property type="entry name" value="DHFR-like_dom_sf"/>
</dbReference>
<accession>A6G1G5</accession>
<reference evidence="2 3" key="1">
    <citation type="submission" date="2007-06" db="EMBL/GenBank/DDBJ databases">
        <authorList>
            <person name="Shimkets L."/>
            <person name="Ferriera S."/>
            <person name="Johnson J."/>
            <person name="Kravitz S."/>
            <person name="Beeson K."/>
            <person name="Sutton G."/>
            <person name="Rogers Y.-H."/>
            <person name="Friedman R."/>
            <person name="Frazier M."/>
            <person name="Venter J.C."/>
        </authorList>
    </citation>
    <scope>NUCLEOTIDE SEQUENCE [LARGE SCALE GENOMIC DNA]</scope>
    <source>
        <strain evidence="2 3">SIR-1</strain>
    </source>
</reference>
<dbReference type="OrthoDB" id="2313602at2"/>
<dbReference type="STRING" id="391625.PPSIR1_36302"/>
<evidence type="ECO:0000313" key="2">
    <source>
        <dbReference type="EMBL" id="EDM80229.1"/>
    </source>
</evidence>
<dbReference type="eggNOG" id="COG0262">
    <property type="taxonomic scope" value="Bacteria"/>
</dbReference>
<dbReference type="Proteomes" id="UP000005801">
    <property type="component" value="Unassembled WGS sequence"/>
</dbReference>
<dbReference type="RefSeq" id="WP_006970564.1">
    <property type="nucleotide sequence ID" value="NZ_ABCS01000012.1"/>
</dbReference>
<dbReference type="GO" id="GO:0008703">
    <property type="term" value="F:5-amino-6-(5-phosphoribosylamino)uracil reductase activity"/>
    <property type="evidence" value="ECO:0007669"/>
    <property type="project" value="InterPro"/>
</dbReference>
<evidence type="ECO:0000259" key="1">
    <source>
        <dbReference type="Pfam" id="PF01872"/>
    </source>
</evidence>
<organism evidence="2 3">
    <name type="scientific">Plesiocystis pacifica SIR-1</name>
    <dbReference type="NCBI Taxonomy" id="391625"/>
    <lineage>
        <taxon>Bacteria</taxon>
        <taxon>Pseudomonadati</taxon>
        <taxon>Myxococcota</taxon>
        <taxon>Polyangia</taxon>
        <taxon>Nannocystales</taxon>
        <taxon>Nannocystaceae</taxon>
        <taxon>Plesiocystis</taxon>
    </lineage>
</organism>
<dbReference type="SUPFAM" id="SSF53597">
    <property type="entry name" value="Dihydrofolate reductase-like"/>
    <property type="match status" value="1"/>
</dbReference>
<keyword evidence="3" id="KW-1185">Reference proteome</keyword>
<feature type="domain" description="Bacterial bifunctional deaminase-reductase C-terminal" evidence="1">
    <location>
        <begin position="8"/>
        <end position="181"/>
    </location>
</feature>
<dbReference type="PANTHER" id="PTHR38011:SF11">
    <property type="entry name" value="2,5-DIAMINO-6-RIBOSYLAMINO-4(3H)-PYRIMIDINONE 5'-PHOSPHATE REDUCTASE"/>
    <property type="match status" value="1"/>
</dbReference>
<protein>
    <submittedName>
        <fullName evidence="2">RibD C-terminal domain</fullName>
    </submittedName>
</protein>
<dbReference type="Gene3D" id="3.40.430.10">
    <property type="entry name" value="Dihydrofolate Reductase, subunit A"/>
    <property type="match status" value="1"/>
</dbReference>
<sequence length="203" mass="21716">MTTGHVYIATSLDGFVARSDHSLDWLTKQPTSEGQGDMGYAAFMASVDGLVMGRGSFTNLLGLLDLGPEGDAEAWPYEKPVVVVSRSLSSAQVPAALRDRVRIVDLEPAALMDHLAEQGWSRAYVDGGLLVQSFLRAGLIEDMILTTIPILIGAGKRLFGELPGDIDLELVRSEVFENGMVQSHYRLLASGGAPREGAGVEGE</sequence>